<evidence type="ECO:0000256" key="4">
    <source>
        <dbReference type="ARBA" id="ARBA00022692"/>
    </source>
</evidence>
<dbReference type="InterPro" id="IPR036259">
    <property type="entry name" value="MFS_trans_sf"/>
</dbReference>
<feature type="transmembrane region" description="Helical" evidence="7">
    <location>
        <begin position="262"/>
        <end position="280"/>
    </location>
</feature>
<evidence type="ECO:0000256" key="6">
    <source>
        <dbReference type="ARBA" id="ARBA00023136"/>
    </source>
</evidence>
<feature type="transmembrane region" description="Helical" evidence="7">
    <location>
        <begin position="226"/>
        <end position="242"/>
    </location>
</feature>
<dbReference type="GO" id="GO:0005886">
    <property type="term" value="C:plasma membrane"/>
    <property type="evidence" value="ECO:0007669"/>
    <property type="project" value="UniProtKB-SubCell"/>
</dbReference>
<proteinExistence type="predicted"/>
<dbReference type="InterPro" id="IPR011701">
    <property type="entry name" value="MFS"/>
</dbReference>
<dbReference type="GO" id="GO:0022857">
    <property type="term" value="F:transmembrane transporter activity"/>
    <property type="evidence" value="ECO:0007669"/>
    <property type="project" value="InterPro"/>
</dbReference>
<name>A0A9Q8Y593_ENSAD</name>
<evidence type="ECO:0000256" key="7">
    <source>
        <dbReference type="SAM" id="Phobius"/>
    </source>
</evidence>
<sequence length="504" mass="52170">MLPQNRWLILAIVSSALFLIVVDMTVLYTALPRLTHDLGATASEKLWIVNAYALVVAGLLPGLGTLGDRLGQKKPFIVGLAVFGIASLIAAYAPTPAILIGGRVLLAVGAALMMPATLSIIRLTFTDERERALAIGVWAAIASGGAAIGPVLGGFLLEYFWWGSVFLINVPVVAMALVLGLVVLPNNAGNPKHPWDAIGSLQIMVGLIGLAYAVKETSKREPSLEAGLAAAVIGAIALFLFVRRQRRSPHPLIDFSLFRNAVFSSGVAAALVASASIVGIELVLSQQLQLVEGFSPLEAGVFILPIPLAAFVAGPLTGTLLPRLGAEVVLRSGLILAALGLGGYLLVHETGALAQIVTLVVLGLGIGASMTAASSAIMFNAPPERAGMAASIEEVSFELGGAIGIAVLGTIMSVVYTAFLVLPEGAAIPPMARDSLDEALLLAEKLPAEVASELVSRARLAFEGAFTAVVMVATAMLFVTGAAIWWLTAGRVSAPQGSRQAGHH</sequence>
<dbReference type="Proteomes" id="UP001055460">
    <property type="component" value="Chromosome"/>
</dbReference>
<feature type="transmembrane region" description="Helical" evidence="7">
    <location>
        <begin position="159"/>
        <end position="183"/>
    </location>
</feature>
<accession>A0A9Q8Y593</accession>
<keyword evidence="6 7" id="KW-0472">Membrane</keyword>
<dbReference type="OrthoDB" id="9807274at2"/>
<feature type="transmembrane region" description="Helical" evidence="7">
    <location>
        <begin position="195"/>
        <end position="214"/>
    </location>
</feature>
<dbReference type="SUPFAM" id="SSF103473">
    <property type="entry name" value="MFS general substrate transporter"/>
    <property type="match status" value="1"/>
</dbReference>
<dbReference type="PRINTS" id="PR01036">
    <property type="entry name" value="TCRTETB"/>
</dbReference>
<evidence type="ECO:0000256" key="3">
    <source>
        <dbReference type="ARBA" id="ARBA00022475"/>
    </source>
</evidence>
<dbReference type="CDD" id="cd17321">
    <property type="entry name" value="MFS_MMR_MDR_like"/>
    <property type="match status" value="1"/>
</dbReference>
<dbReference type="EMBL" id="CP098807">
    <property type="protein sequence ID" value="USJ22547.1"/>
    <property type="molecule type" value="Genomic_DNA"/>
</dbReference>
<evidence type="ECO:0000259" key="8">
    <source>
        <dbReference type="PROSITE" id="PS50850"/>
    </source>
</evidence>
<feature type="transmembrane region" description="Helical" evidence="7">
    <location>
        <begin position="353"/>
        <end position="379"/>
    </location>
</feature>
<evidence type="ECO:0000313" key="10">
    <source>
        <dbReference type="Proteomes" id="UP001055460"/>
    </source>
</evidence>
<protein>
    <submittedName>
        <fullName evidence="9">MFS transporter</fullName>
    </submittedName>
</protein>
<feature type="transmembrane region" description="Helical" evidence="7">
    <location>
        <begin position="465"/>
        <end position="487"/>
    </location>
</feature>
<evidence type="ECO:0000256" key="1">
    <source>
        <dbReference type="ARBA" id="ARBA00004651"/>
    </source>
</evidence>
<feature type="transmembrane region" description="Helical" evidence="7">
    <location>
        <begin position="133"/>
        <end position="153"/>
    </location>
</feature>
<dbReference type="Gene3D" id="1.20.1720.10">
    <property type="entry name" value="Multidrug resistance protein D"/>
    <property type="match status" value="1"/>
</dbReference>
<dbReference type="InterPro" id="IPR020846">
    <property type="entry name" value="MFS_dom"/>
</dbReference>
<feature type="transmembrane region" description="Helical" evidence="7">
    <location>
        <begin position="100"/>
        <end position="121"/>
    </location>
</feature>
<feature type="transmembrane region" description="Helical" evidence="7">
    <location>
        <begin position="328"/>
        <end position="347"/>
    </location>
</feature>
<feature type="transmembrane region" description="Helical" evidence="7">
    <location>
        <begin position="300"/>
        <end position="321"/>
    </location>
</feature>
<reference evidence="9" key="1">
    <citation type="submission" date="2022-06" db="EMBL/GenBank/DDBJ databases">
        <title>Physiological and biochemical characterization and genomic elucidation of a strain of the genus Ensifer adhaerens M8 that combines arsenic oxidation and chromium reduction.</title>
        <authorList>
            <person name="Li X."/>
            <person name="Yu c."/>
        </authorList>
    </citation>
    <scope>NUCLEOTIDE SEQUENCE</scope>
    <source>
        <strain evidence="9">M8</strain>
    </source>
</reference>
<feature type="transmembrane region" description="Helical" evidence="7">
    <location>
        <begin position="46"/>
        <end position="64"/>
    </location>
</feature>
<feature type="transmembrane region" description="Helical" evidence="7">
    <location>
        <begin position="399"/>
        <end position="422"/>
    </location>
</feature>
<feature type="domain" description="Major facilitator superfamily (MFS) profile" evidence="8">
    <location>
        <begin position="9"/>
        <end position="493"/>
    </location>
</feature>
<dbReference type="PANTHER" id="PTHR42718:SF47">
    <property type="entry name" value="METHYL VIOLOGEN RESISTANCE PROTEIN SMVA"/>
    <property type="match status" value="1"/>
</dbReference>
<gene>
    <name evidence="9" type="ORF">NE863_14735</name>
</gene>
<dbReference type="AlphaFoldDB" id="A0A9Q8Y593"/>
<comment type="subcellular location">
    <subcellularLocation>
        <location evidence="1">Cell membrane</location>
        <topology evidence="1">Multi-pass membrane protein</topology>
    </subcellularLocation>
</comment>
<keyword evidence="3" id="KW-1003">Cell membrane</keyword>
<evidence type="ECO:0000256" key="2">
    <source>
        <dbReference type="ARBA" id="ARBA00022448"/>
    </source>
</evidence>
<feature type="transmembrane region" description="Helical" evidence="7">
    <location>
        <begin position="76"/>
        <end position="94"/>
    </location>
</feature>
<feature type="transmembrane region" description="Helical" evidence="7">
    <location>
        <begin position="7"/>
        <end position="31"/>
    </location>
</feature>
<dbReference type="PROSITE" id="PS50850">
    <property type="entry name" value="MFS"/>
    <property type="match status" value="1"/>
</dbReference>
<dbReference type="RefSeq" id="WP_090299733.1">
    <property type="nucleotide sequence ID" value="NZ_CP098807.1"/>
</dbReference>
<keyword evidence="4 7" id="KW-0812">Transmembrane</keyword>
<evidence type="ECO:0000256" key="5">
    <source>
        <dbReference type="ARBA" id="ARBA00022989"/>
    </source>
</evidence>
<dbReference type="PANTHER" id="PTHR42718">
    <property type="entry name" value="MAJOR FACILITATOR SUPERFAMILY MULTIDRUG TRANSPORTER MFSC"/>
    <property type="match status" value="1"/>
</dbReference>
<dbReference type="Pfam" id="PF07690">
    <property type="entry name" value="MFS_1"/>
    <property type="match status" value="1"/>
</dbReference>
<dbReference type="Gene3D" id="1.20.1250.20">
    <property type="entry name" value="MFS general substrate transporter like domains"/>
    <property type="match status" value="1"/>
</dbReference>
<keyword evidence="2" id="KW-0813">Transport</keyword>
<keyword evidence="5 7" id="KW-1133">Transmembrane helix</keyword>
<evidence type="ECO:0000313" key="9">
    <source>
        <dbReference type="EMBL" id="USJ22547.1"/>
    </source>
</evidence>
<organism evidence="9 10">
    <name type="scientific">Ensifer adhaerens</name>
    <name type="common">Sinorhizobium morelense</name>
    <dbReference type="NCBI Taxonomy" id="106592"/>
    <lineage>
        <taxon>Bacteria</taxon>
        <taxon>Pseudomonadati</taxon>
        <taxon>Pseudomonadota</taxon>
        <taxon>Alphaproteobacteria</taxon>
        <taxon>Hyphomicrobiales</taxon>
        <taxon>Rhizobiaceae</taxon>
        <taxon>Sinorhizobium/Ensifer group</taxon>
        <taxon>Ensifer</taxon>
    </lineage>
</organism>